<evidence type="ECO:0000313" key="3">
    <source>
        <dbReference type="Proteomes" id="UP000192902"/>
    </source>
</evidence>
<dbReference type="eggNOG" id="ENOG5032MZX">
    <property type="taxonomic scope" value="Bacteria"/>
</dbReference>
<gene>
    <name evidence="2" type="ORF">CCUN_0971</name>
</gene>
<reference evidence="2 3" key="1">
    <citation type="submission" date="2017-04" db="EMBL/GenBank/DDBJ databases">
        <title>Complete genome sequence of the Campylobacter cuniculorum type strain LMG24588.</title>
        <authorList>
            <person name="Miller W.G."/>
            <person name="Yee E."/>
            <person name="Revez J."/>
            <person name="Bono J.L."/>
            <person name="Rossi M."/>
        </authorList>
    </citation>
    <scope>NUCLEOTIDE SEQUENCE [LARGE SCALE GENOMIC DNA]</scope>
    <source>
        <strain evidence="2 3">LMG 24588</strain>
    </source>
</reference>
<dbReference type="EMBL" id="CP020867">
    <property type="protein sequence ID" value="ARJ56577.1"/>
    <property type="molecule type" value="Genomic_DNA"/>
</dbReference>
<evidence type="ECO:0000256" key="1">
    <source>
        <dbReference type="SAM" id="Coils"/>
    </source>
</evidence>
<feature type="coiled-coil region" evidence="1">
    <location>
        <begin position="258"/>
        <end position="301"/>
    </location>
</feature>
<dbReference type="RefSeq" id="WP_027306390.1">
    <property type="nucleotide sequence ID" value="NZ_CP020867.1"/>
</dbReference>
<name>A0A1W6BWZ0_9BACT</name>
<sequence>MLIKINAQALLNQVVYHSSYSVSKKMNAEELLDFEKRISAFKTQAQALNSSANEKTPQNLNNTKILNELEKGLVDVYFSDLDNKIYKVKLSFNSIAILEKKFDDILARDDNSFLLHGESAAFVSGWYKDIAMRRNYIKADENQDGFINQEEALNLRQDFNPKQFFLCIDEGVFNFKFAGLNQYAHLKDSENFKTTTLNLALNESIKLDDDFDGVINYEQASKGRADKNLGDLARKILDENKILEFLLNDEKFREKYKAKITQMLKKRAEDELKLKEDEENNKKEKIRNKILNNGIENLSEEEKIFAQKNFPQLIQKKIFELKDDEILTLLNDFLKIEKIEQAQELLNLKI</sequence>
<keyword evidence="1" id="KW-0175">Coiled coil</keyword>
<dbReference type="KEGG" id="ccun:CCUN_0971"/>
<proteinExistence type="predicted"/>
<dbReference type="OrthoDB" id="5363763at2"/>
<accession>A0A1W6BWZ0</accession>
<organism evidence="2 3">
    <name type="scientific">Campylobacter cuniculorum DSM 23162 = LMG 24588</name>
    <dbReference type="NCBI Taxonomy" id="1121267"/>
    <lineage>
        <taxon>Bacteria</taxon>
        <taxon>Pseudomonadati</taxon>
        <taxon>Campylobacterota</taxon>
        <taxon>Epsilonproteobacteria</taxon>
        <taxon>Campylobacterales</taxon>
        <taxon>Campylobacteraceae</taxon>
        <taxon>Campylobacter</taxon>
    </lineage>
</organism>
<protein>
    <submittedName>
        <fullName evidence="2">Uncharacterized protein</fullName>
    </submittedName>
</protein>
<dbReference type="Proteomes" id="UP000192902">
    <property type="component" value="Chromosome"/>
</dbReference>
<dbReference type="AlphaFoldDB" id="A0A1W6BWZ0"/>
<evidence type="ECO:0000313" key="2">
    <source>
        <dbReference type="EMBL" id="ARJ56577.1"/>
    </source>
</evidence>